<dbReference type="KEGG" id="sgbi:P3F81_00715"/>
<dbReference type="EMBL" id="CP120678">
    <property type="protein sequence ID" value="WIW70880.1"/>
    <property type="molecule type" value="Genomic_DNA"/>
</dbReference>
<protein>
    <submittedName>
        <fullName evidence="1">Uncharacterized protein</fullName>
    </submittedName>
</protein>
<sequence length="151" mass="17985">MAIEEKRTVEPIYIKNHDEYNFVCEYFPSLGKFEEKSRNEIGNVEFIKGYYVKNKNDIIGLFSSKTGPIIFRNSKQYLLKPGKCKMEISEQIDDIMIFRLVINGVEAFSVEYEKPKFVNFDPWSDEEMVDFYLWLTNGQSEENFYNFFTEK</sequence>
<gene>
    <name evidence="1" type="ORF">P3F81_00715</name>
</gene>
<proteinExistence type="predicted"/>
<evidence type="ECO:0000313" key="1">
    <source>
        <dbReference type="EMBL" id="WIW70880.1"/>
    </source>
</evidence>
<reference evidence="1" key="1">
    <citation type="submission" date="2023-03" db="EMBL/GenBank/DDBJ databases">
        <title>Selenobaculum gbiensis gen. nov. sp. nov., a new bacterium isolated from the gut microbiota of IBD patient.</title>
        <authorList>
            <person name="Yeo S."/>
            <person name="Park H."/>
            <person name="Huh C.S."/>
        </authorList>
    </citation>
    <scope>NUCLEOTIDE SEQUENCE</scope>
    <source>
        <strain evidence="1">ICN-92133</strain>
    </source>
</reference>
<dbReference type="Proteomes" id="UP001243623">
    <property type="component" value="Chromosome"/>
</dbReference>
<name>A0A9Y2EU08_9FIRM</name>
<dbReference type="RefSeq" id="WP_147667307.1">
    <property type="nucleotide sequence ID" value="NZ_CP120678.1"/>
</dbReference>
<evidence type="ECO:0000313" key="2">
    <source>
        <dbReference type="Proteomes" id="UP001243623"/>
    </source>
</evidence>
<accession>A0A9Y2EU08</accession>
<dbReference type="AlphaFoldDB" id="A0A9Y2EU08"/>
<keyword evidence="2" id="KW-1185">Reference proteome</keyword>
<organism evidence="1 2">
    <name type="scientific">Selenobaculum gibii</name>
    <dbReference type="NCBI Taxonomy" id="3054208"/>
    <lineage>
        <taxon>Bacteria</taxon>
        <taxon>Bacillati</taxon>
        <taxon>Bacillota</taxon>
        <taxon>Negativicutes</taxon>
        <taxon>Selenomonadales</taxon>
        <taxon>Selenomonadaceae</taxon>
        <taxon>Selenobaculum</taxon>
    </lineage>
</organism>